<dbReference type="SMR" id="A0A836H1G4"/>
<sequence>MSVIGVFTKGRATGHPSVMSVLRYVPRPRVPWQPSRFGRENLADDDMAQLWGTGRYRTGPGNYNSGYSTKKTHTLEDSTVSMIPKHELEKFMPDISLGSKALVTPVSLMSARNGHRVTHDLIHSYDPYIGRLQKPAVVDHDNITVEDPNRVGLNAATLDCRARIYRWLRRGPFFQEDNYFRRSTKLRRDGPVPVSVYEVPLMQRIIRLARQGHLKAACEEYRRVTSVPPVDVYRALTAACVPGAKLADAIAIFEDGNSRLFYVARDGEVLHNMLRCAIRAKHRVRVMWVYNVMVGRHYENVVVRAEVDVIWRYRIASAALEYLLDTNAGEEARVVYDYLVENKLIDCDLHVRLGHIMQQALKEGKTVHVKQDALDGMALSQNVVAVAPQVAVAVYARYLETMKEDAAWADARGLPLTDPAKVGADVNGASAVAWLKAAFPDIHPVSVLRLARFQRSSKDLMAKDRPAYVQRAAQWVELLSSAHQAREEAPLTYLRKSRPSIANPNVRVAWLPERQRGHTLLASDEGFQFVYGGPQTRFVEETFAYAENTLQNRYLAKQPVHTEVTASVALGAAAVTAGSSGSSAVPRTPGSLAAPRILHTSVLMDGSLKSGTGSGTAALRSGGSTTAKAAASPTAGSSGGPSSTNRSTGLDDAHF</sequence>
<name>A0A836H1G4_9TRYP</name>
<dbReference type="KEGG" id="loi:92363086"/>
<evidence type="ECO:0000313" key="3">
    <source>
        <dbReference type="Proteomes" id="UP000674143"/>
    </source>
</evidence>
<evidence type="ECO:0000256" key="1">
    <source>
        <dbReference type="SAM" id="MobiDB-lite"/>
    </source>
</evidence>
<dbReference type="Proteomes" id="UP000674143">
    <property type="component" value="Unassembled WGS sequence"/>
</dbReference>
<dbReference type="EMBL" id="JAFHLR010000015">
    <property type="protein sequence ID" value="KAG5483039.1"/>
    <property type="molecule type" value="Genomic_DNA"/>
</dbReference>
<dbReference type="AlphaFoldDB" id="A0A836H1G4"/>
<accession>A0A836H1G4</accession>
<reference evidence="3" key="2">
    <citation type="journal article" date="2021" name="Sci. Data">
        <title>Chromosome-scale genome sequencing, assembly and annotation of six genomes from subfamily Leishmaniinae.</title>
        <authorList>
            <person name="Almutairi H."/>
            <person name="Urbaniak M.D."/>
            <person name="Bates M.D."/>
            <person name="Jariyapan N."/>
            <person name="Kwakye-Nuako G."/>
            <person name="Thomaz Soccol V."/>
            <person name="Al-Salem W.S."/>
            <person name="Dillon R.J."/>
            <person name="Bates P.A."/>
            <person name="Gatherer D."/>
        </authorList>
    </citation>
    <scope>NUCLEOTIDE SEQUENCE [LARGE SCALE GENOMIC DNA]</scope>
</reference>
<organism evidence="2 3">
    <name type="scientific">Leishmania orientalis</name>
    <dbReference type="NCBI Taxonomy" id="2249476"/>
    <lineage>
        <taxon>Eukaryota</taxon>
        <taxon>Discoba</taxon>
        <taxon>Euglenozoa</taxon>
        <taxon>Kinetoplastea</taxon>
        <taxon>Metakinetoplastina</taxon>
        <taxon>Trypanosomatida</taxon>
        <taxon>Trypanosomatidae</taxon>
        <taxon>Leishmaniinae</taxon>
        <taxon>Leishmania</taxon>
    </lineage>
</organism>
<dbReference type="GeneID" id="92363086"/>
<proteinExistence type="predicted"/>
<dbReference type="RefSeq" id="XP_067064535.1">
    <property type="nucleotide sequence ID" value="XM_067209152.1"/>
</dbReference>
<feature type="region of interest" description="Disordered" evidence="1">
    <location>
        <begin position="609"/>
        <end position="655"/>
    </location>
</feature>
<protein>
    <submittedName>
        <fullName evidence="2">Uncharacterized protein</fullName>
    </submittedName>
</protein>
<reference evidence="3" key="1">
    <citation type="journal article" date="2021" name="Microbiol. Resour. Announc.">
        <title>LGAAP: Leishmaniinae Genome Assembly and Annotation Pipeline.</title>
        <authorList>
            <person name="Almutairi H."/>
            <person name="Urbaniak M.D."/>
            <person name="Bates M.D."/>
            <person name="Jariyapan N."/>
            <person name="Kwakye-Nuako G."/>
            <person name="Thomaz-Soccol V."/>
            <person name="Al-Salem W.S."/>
            <person name="Dillon R.J."/>
            <person name="Bates P.A."/>
            <person name="Gatherer D."/>
        </authorList>
    </citation>
    <scope>NUCLEOTIDE SEQUENCE [LARGE SCALE GENOMIC DNA]</scope>
</reference>
<feature type="compositionally biased region" description="Low complexity" evidence="1">
    <location>
        <begin position="621"/>
        <end position="644"/>
    </location>
</feature>
<evidence type="ECO:0000313" key="2">
    <source>
        <dbReference type="EMBL" id="KAG5483039.1"/>
    </source>
</evidence>
<keyword evidence="3" id="KW-1185">Reference proteome</keyword>
<comment type="caution">
    <text evidence="2">The sequence shown here is derived from an EMBL/GenBank/DDBJ whole genome shotgun (WGS) entry which is preliminary data.</text>
</comment>
<gene>
    <name evidence="2" type="ORF">LSCM4_07252</name>
</gene>